<comment type="caution">
    <text evidence="9">The sequence shown here is derived from an EMBL/GenBank/DDBJ whole genome shotgun (WGS) entry which is preliminary data.</text>
</comment>
<evidence type="ECO:0000256" key="1">
    <source>
        <dbReference type="ARBA" id="ARBA00004141"/>
    </source>
</evidence>
<reference evidence="9 10" key="1">
    <citation type="submission" date="2018-08" db="EMBL/GenBank/DDBJ databases">
        <title>Genome Lactobacillus garii FI11369.</title>
        <authorList>
            <person name="Diaz M."/>
            <person name="Narbad A."/>
        </authorList>
    </citation>
    <scope>NUCLEOTIDE SEQUENCE [LARGE SCALE GENOMIC DNA]</scope>
    <source>
        <strain evidence="9 10">FI11369</strain>
    </source>
</reference>
<dbReference type="AlphaFoldDB" id="A0A426D3S6"/>
<gene>
    <name evidence="9" type="ORF">D1831_13755</name>
</gene>
<keyword evidence="4 7" id="KW-0812">Transmembrane</keyword>
<name>A0A426D3S6_9LACO</name>
<feature type="domain" description="Bacterial sugar transferase" evidence="8">
    <location>
        <begin position="39"/>
        <end position="219"/>
    </location>
</feature>
<proteinExistence type="inferred from homology"/>
<dbReference type="PANTHER" id="PTHR30576">
    <property type="entry name" value="COLANIC BIOSYNTHESIS UDP-GLUCOSE LIPID CARRIER TRANSFERASE"/>
    <property type="match status" value="1"/>
</dbReference>
<evidence type="ECO:0000313" key="9">
    <source>
        <dbReference type="EMBL" id="RRK09246.1"/>
    </source>
</evidence>
<evidence type="ECO:0000256" key="2">
    <source>
        <dbReference type="ARBA" id="ARBA00006464"/>
    </source>
</evidence>
<dbReference type="GO" id="GO:0016020">
    <property type="term" value="C:membrane"/>
    <property type="evidence" value="ECO:0007669"/>
    <property type="project" value="UniProtKB-SubCell"/>
</dbReference>
<dbReference type="GO" id="GO:0016780">
    <property type="term" value="F:phosphotransferase activity, for other substituted phosphate groups"/>
    <property type="evidence" value="ECO:0007669"/>
    <property type="project" value="TreeGrafter"/>
</dbReference>
<evidence type="ECO:0000259" key="8">
    <source>
        <dbReference type="Pfam" id="PF02397"/>
    </source>
</evidence>
<dbReference type="InterPro" id="IPR017475">
    <property type="entry name" value="EPS_sugar_tfrase"/>
</dbReference>
<evidence type="ECO:0000256" key="4">
    <source>
        <dbReference type="ARBA" id="ARBA00022692"/>
    </source>
</evidence>
<dbReference type="EMBL" id="QWZQ01000079">
    <property type="protein sequence ID" value="RRK09246.1"/>
    <property type="molecule type" value="Genomic_DNA"/>
</dbReference>
<evidence type="ECO:0000256" key="7">
    <source>
        <dbReference type="SAM" id="Phobius"/>
    </source>
</evidence>
<comment type="subcellular location">
    <subcellularLocation>
        <location evidence="1">Membrane</location>
        <topology evidence="1">Multi-pass membrane protein</topology>
    </subcellularLocation>
</comment>
<comment type="similarity">
    <text evidence="2">Belongs to the bacterial sugar transferase family.</text>
</comment>
<sequence>MRQVEASETVNTKVQTAGLNYQFVQMIGTPVSGISMVVKRIFDLVVGLVGTIISAPIILVFAIIVKLTSKGPALYKQERVGFMGKTFKVIKLRSMRQDAETKTGAVWAQKNDPRITPVGRFMRKTRVDELPQFWNVLMGDMSLVGPRPERPVLTEKFSQNNAEFPKRLRIIPGITGYAQINGGYDITPDDKCKLDNYYIEHYSLWFDVKMLFGTVKIVVTGDGAR</sequence>
<protein>
    <submittedName>
        <fullName evidence="9">Sugar transferase</fullName>
    </submittedName>
</protein>
<dbReference type="Proteomes" id="UP000283633">
    <property type="component" value="Unassembled WGS sequence"/>
</dbReference>
<dbReference type="InterPro" id="IPR003362">
    <property type="entry name" value="Bact_transf"/>
</dbReference>
<dbReference type="Pfam" id="PF02397">
    <property type="entry name" value="Bac_transf"/>
    <property type="match status" value="1"/>
</dbReference>
<evidence type="ECO:0000256" key="6">
    <source>
        <dbReference type="ARBA" id="ARBA00023136"/>
    </source>
</evidence>
<evidence type="ECO:0000256" key="3">
    <source>
        <dbReference type="ARBA" id="ARBA00022679"/>
    </source>
</evidence>
<keyword evidence="5 7" id="KW-1133">Transmembrane helix</keyword>
<dbReference type="RefSeq" id="WP_125073398.1">
    <property type="nucleotide sequence ID" value="NZ_QWZQ01000079.1"/>
</dbReference>
<keyword evidence="6 7" id="KW-0472">Membrane</keyword>
<feature type="transmembrane region" description="Helical" evidence="7">
    <location>
        <begin position="44"/>
        <end position="65"/>
    </location>
</feature>
<dbReference type="PANTHER" id="PTHR30576:SF0">
    <property type="entry name" value="UNDECAPRENYL-PHOSPHATE N-ACETYLGALACTOSAMINYL 1-PHOSPHATE TRANSFERASE-RELATED"/>
    <property type="match status" value="1"/>
</dbReference>
<keyword evidence="3 9" id="KW-0808">Transferase</keyword>
<evidence type="ECO:0000313" key="10">
    <source>
        <dbReference type="Proteomes" id="UP000283633"/>
    </source>
</evidence>
<keyword evidence="10" id="KW-1185">Reference proteome</keyword>
<organism evidence="9 10">
    <name type="scientific">Lactiplantibacillus garii</name>
    <dbReference type="NCBI Taxonomy" id="2306423"/>
    <lineage>
        <taxon>Bacteria</taxon>
        <taxon>Bacillati</taxon>
        <taxon>Bacillota</taxon>
        <taxon>Bacilli</taxon>
        <taxon>Lactobacillales</taxon>
        <taxon>Lactobacillaceae</taxon>
        <taxon>Lactiplantibacillus</taxon>
    </lineage>
</organism>
<accession>A0A426D3S6</accession>
<evidence type="ECO:0000256" key="5">
    <source>
        <dbReference type="ARBA" id="ARBA00022989"/>
    </source>
</evidence>
<dbReference type="NCBIfam" id="TIGR03025">
    <property type="entry name" value="EPS_sugtrans"/>
    <property type="match status" value="1"/>
</dbReference>
<dbReference type="OrthoDB" id="9808602at2"/>